<sequence>MNKWRCSVCGYAFEGEAPPEKCPSCQSTCSFVDANCYIPDCGCAASN</sequence>
<dbReference type="InterPro" id="IPR024934">
    <property type="entry name" value="Rubredoxin-like_dom"/>
</dbReference>
<dbReference type="Pfam" id="PF21349">
    <property type="entry name" value="RUBY_RBDX"/>
    <property type="match status" value="1"/>
</dbReference>
<comment type="caution">
    <text evidence="3">The sequence shown here is derived from an EMBL/GenBank/DDBJ whole genome shotgun (WGS) entry which is preliminary data.</text>
</comment>
<dbReference type="Gene3D" id="2.20.28.10">
    <property type="match status" value="1"/>
</dbReference>
<dbReference type="Proteomes" id="UP000182811">
    <property type="component" value="Unassembled WGS sequence"/>
</dbReference>
<accession>A0A1J5NYD0</accession>
<proteinExistence type="predicted"/>
<evidence type="ECO:0000313" key="3">
    <source>
        <dbReference type="EMBL" id="OIQ60316.1"/>
    </source>
</evidence>
<reference evidence="3 4" key="1">
    <citation type="submission" date="2016-08" db="EMBL/GenBank/DDBJ databases">
        <title>Genome-based comparison of Moorella thermoacetic strains.</title>
        <authorList>
            <person name="Poehlein A."/>
            <person name="Bengelsdorf F.R."/>
            <person name="Esser C."/>
            <person name="Duerre P."/>
            <person name="Daniel R."/>
        </authorList>
    </citation>
    <scope>NUCLEOTIDE SEQUENCE [LARGE SCALE GENOMIC DNA]</scope>
    <source>
        <strain evidence="3 4">DSM 21394</strain>
    </source>
</reference>
<dbReference type="SUPFAM" id="SSF57802">
    <property type="entry name" value="Rubredoxin-like"/>
    <property type="match status" value="1"/>
</dbReference>
<feature type="domain" description="Rubredoxin-like" evidence="2">
    <location>
        <begin position="1"/>
        <end position="25"/>
    </location>
</feature>
<gene>
    <name evidence="3" type="ORF">MOTE_07170</name>
</gene>
<comment type="cofactor">
    <cofactor evidence="1">
        <name>Fe(3+)</name>
        <dbReference type="ChEBI" id="CHEBI:29034"/>
    </cofactor>
</comment>
<evidence type="ECO:0000256" key="1">
    <source>
        <dbReference type="ARBA" id="ARBA00001965"/>
    </source>
</evidence>
<protein>
    <recommendedName>
        <fullName evidence="2">Rubredoxin-like domain-containing protein</fullName>
    </recommendedName>
</protein>
<evidence type="ECO:0000259" key="2">
    <source>
        <dbReference type="PROSITE" id="PS50903"/>
    </source>
</evidence>
<organism evidence="3 4">
    <name type="scientific">Neomoorella thermoacetica</name>
    <name type="common">Clostridium thermoaceticum</name>
    <dbReference type="NCBI Taxonomy" id="1525"/>
    <lineage>
        <taxon>Bacteria</taxon>
        <taxon>Bacillati</taxon>
        <taxon>Bacillota</taxon>
        <taxon>Clostridia</taxon>
        <taxon>Neomoorellales</taxon>
        <taxon>Neomoorellaceae</taxon>
        <taxon>Neomoorella</taxon>
    </lineage>
</organism>
<dbReference type="AlphaFoldDB" id="A0A1J5NYD0"/>
<dbReference type="InterPro" id="IPR048574">
    <property type="entry name" value="RUBY_RBDX"/>
</dbReference>
<dbReference type="GO" id="GO:0005506">
    <property type="term" value="F:iron ion binding"/>
    <property type="evidence" value="ECO:0007669"/>
    <property type="project" value="InterPro"/>
</dbReference>
<dbReference type="EMBL" id="MDDC01000005">
    <property type="protein sequence ID" value="OIQ60316.1"/>
    <property type="molecule type" value="Genomic_DNA"/>
</dbReference>
<name>A0A1J5NYD0_NEOTH</name>
<dbReference type="PROSITE" id="PS50903">
    <property type="entry name" value="RUBREDOXIN_LIKE"/>
    <property type="match status" value="1"/>
</dbReference>
<evidence type="ECO:0000313" key="4">
    <source>
        <dbReference type="Proteomes" id="UP000182811"/>
    </source>
</evidence>